<dbReference type="AlphaFoldDB" id="A0A166EH81"/>
<feature type="signal peptide" evidence="1">
    <location>
        <begin position="1"/>
        <end position="21"/>
    </location>
</feature>
<feature type="chain" id="PRO_5007872769" description="AB hydrolase-1 domain-containing protein" evidence="1">
    <location>
        <begin position="22"/>
        <end position="392"/>
    </location>
</feature>
<organism evidence="3 4">
    <name type="scientific">Sistotremastrum suecicum HHB10207 ss-3</name>
    <dbReference type="NCBI Taxonomy" id="1314776"/>
    <lineage>
        <taxon>Eukaryota</taxon>
        <taxon>Fungi</taxon>
        <taxon>Dikarya</taxon>
        <taxon>Basidiomycota</taxon>
        <taxon>Agaricomycotina</taxon>
        <taxon>Agaricomycetes</taxon>
        <taxon>Sistotremastrales</taxon>
        <taxon>Sistotremastraceae</taxon>
        <taxon>Sistotremastrum</taxon>
    </lineage>
</organism>
<dbReference type="InterPro" id="IPR000073">
    <property type="entry name" value="AB_hydrolase_1"/>
</dbReference>
<gene>
    <name evidence="3" type="ORF">SISSUDRAFT_1127969</name>
</gene>
<name>A0A166EH81_9AGAM</name>
<evidence type="ECO:0000256" key="1">
    <source>
        <dbReference type="SAM" id="SignalP"/>
    </source>
</evidence>
<keyword evidence="4" id="KW-1185">Reference proteome</keyword>
<dbReference type="Pfam" id="PF12697">
    <property type="entry name" value="Abhydrolase_6"/>
    <property type="match status" value="1"/>
</dbReference>
<sequence>MISTSTLTLALSLASMTLCSSLPTVSVTNTNTGSSAASSPDPNCTPLTLPISINTSASTISLPNPANQSALTAFFTALASPTLDYAQSLVNGTHTVNETFQISGKLCTPSGQSSGGGVLEFATHGIAFDSAYWEVGGPNSPYNYASSAVASNHSIFYYDRLGTGSSSHPSGTQTVQSGVEIEIAHNLIQYFRSGKQGQFDKIVGVGHSFGSIISYGITAQYPDDFDDVVLTGYSTGDTTGTLIGAGAFDAAIASSVFPSMNVPSDYFVPGSFSGYQFDFLRYPNYDPAVAQAQFDIRGTATIGEFSTMSSNSPVAPDFKGRVLVVTGLYDTFFCSGNCAEKINGTTPVELVKTQYPSANNFTSYVPDDTAHGINLHYSAPEIYSFIEQWIGA</sequence>
<dbReference type="Gene3D" id="3.40.50.1820">
    <property type="entry name" value="alpha/beta hydrolase"/>
    <property type="match status" value="1"/>
</dbReference>
<dbReference type="SUPFAM" id="SSF53474">
    <property type="entry name" value="alpha/beta-Hydrolases"/>
    <property type="match status" value="1"/>
</dbReference>
<dbReference type="OrthoDB" id="1743579at2759"/>
<dbReference type="EMBL" id="KV428044">
    <property type="protein sequence ID" value="KZT39588.1"/>
    <property type="molecule type" value="Genomic_DNA"/>
</dbReference>
<accession>A0A166EH81</accession>
<keyword evidence="1" id="KW-0732">Signal</keyword>
<protein>
    <recommendedName>
        <fullName evidence="2">AB hydrolase-1 domain-containing protein</fullName>
    </recommendedName>
</protein>
<feature type="domain" description="AB hydrolase-1" evidence="2">
    <location>
        <begin position="124"/>
        <end position="291"/>
    </location>
</feature>
<reference evidence="3 4" key="1">
    <citation type="journal article" date="2016" name="Mol. Biol. Evol.">
        <title>Comparative Genomics of Early-Diverging Mushroom-Forming Fungi Provides Insights into the Origins of Lignocellulose Decay Capabilities.</title>
        <authorList>
            <person name="Nagy L.G."/>
            <person name="Riley R."/>
            <person name="Tritt A."/>
            <person name="Adam C."/>
            <person name="Daum C."/>
            <person name="Floudas D."/>
            <person name="Sun H."/>
            <person name="Yadav J.S."/>
            <person name="Pangilinan J."/>
            <person name="Larsson K.H."/>
            <person name="Matsuura K."/>
            <person name="Barry K."/>
            <person name="Labutti K."/>
            <person name="Kuo R."/>
            <person name="Ohm R.A."/>
            <person name="Bhattacharya S.S."/>
            <person name="Shirouzu T."/>
            <person name="Yoshinaga Y."/>
            <person name="Martin F.M."/>
            <person name="Grigoriev I.V."/>
            <person name="Hibbett D.S."/>
        </authorList>
    </citation>
    <scope>NUCLEOTIDE SEQUENCE [LARGE SCALE GENOMIC DNA]</scope>
    <source>
        <strain evidence="3 4">HHB10207 ss-3</strain>
    </source>
</reference>
<dbReference type="InterPro" id="IPR029058">
    <property type="entry name" value="AB_hydrolase_fold"/>
</dbReference>
<evidence type="ECO:0000313" key="4">
    <source>
        <dbReference type="Proteomes" id="UP000076798"/>
    </source>
</evidence>
<evidence type="ECO:0000313" key="3">
    <source>
        <dbReference type="EMBL" id="KZT39588.1"/>
    </source>
</evidence>
<dbReference type="Proteomes" id="UP000076798">
    <property type="component" value="Unassembled WGS sequence"/>
</dbReference>
<evidence type="ECO:0000259" key="2">
    <source>
        <dbReference type="Pfam" id="PF12697"/>
    </source>
</evidence>
<proteinExistence type="predicted"/>